<feature type="transmembrane region" description="Helical" evidence="1">
    <location>
        <begin position="7"/>
        <end position="29"/>
    </location>
</feature>
<keyword evidence="1" id="KW-0472">Membrane</keyword>
<keyword evidence="3" id="KW-1185">Reference proteome</keyword>
<keyword evidence="1" id="KW-0812">Transmembrane</keyword>
<feature type="transmembrane region" description="Helical" evidence="1">
    <location>
        <begin position="239"/>
        <end position="256"/>
    </location>
</feature>
<feature type="transmembrane region" description="Helical" evidence="1">
    <location>
        <begin position="95"/>
        <end position="118"/>
    </location>
</feature>
<evidence type="ECO:0000313" key="3">
    <source>
        <dbReference type="Proteomes" id="UP001546774"/>
    </source>
</evidence>
<feature type="transmembrane region" description="Helical" evidence="1">
    <location>
        <begin position="308"/>
        <end position="329"/>
    </location>
</feature>
<dbReference type="Proteomes" id="UP001546774">
    <property type="component" value="Unassembled WGS sequence"/>
</dbReference>
<gene>
    <name evidence="2" type="ORF">WMO37_13300</name>
</gene>
<accession>A0ABV1H915</accession>
<evidence type="ECO:0000256" key="1">
    <source>
        <dbReference type="SAM" id="Phobius"/>
    </source>
</evidence>
<keyword evidence="1" id="KW-1133">Transmembrane helix</keyword>
<protein>
    <submittedName>
        <fullName evidence="2">Uncharacterized protein</fullName>
    </submittedName>
</protein>
<name>A0ABV1H915_9FIRM</name>
<organism evidence="2 3">
    <name type="scientific">Lachnospira intestinalis</name>
    <dbReference type="NCBI Taxonomy" id="3133158"/>
    <lineage>
        <taxon>Bacteria</taxon>
        <taxon>Bacillati</taxon>
        <taxon>Bacillota</taxon>
        <taxon>Clostridia</taxon>
        <taxon>Lachnospirales</taxon>
        <taxon>Lachnospiraceae</taxon>
        <taxon>Lachnospira</taxon>
    </lineage>
</organism>
<feature type="transmembrane region" description="Helical" evidence="1">
    <location>
        <begin position="369"/>
        <end position="385"/>
    </location>
</feature>
<evidence type="ECO:0000313" key="2">
    <source>
        <dbReference type="EMBL" id="MEQ2555968.1"/>
    </source>
</evidence>
<feature type="transmembrane region" description="Helical" evidence="1">
    <location>
        <begin position="268"/>
        <end position="288"/>
    </location>
</feature>
<comment type="caution">
    <text evidence="2">The sequence shown here is derived from an EMBL/GenBank/DDBJ whole genome shotgun (WGS) entry which is preliminary data.</text>
</comment>
<dbReference type="EMBL" id="JBBMFS010000015">
    <property type="protein sequence ID" value="MEQ2555968.1"/>
    <property type="molecule type" value="Genomic_DNA"/>
</dbReference>
<feature type="transmembrane region" description="Helical" evidence="1">
    <location>
        <begin position="182"/>
        <end position="201"/>
    </location>
</feature>
<feature type="transmembrane region" description="Helical" evidence="1">
    <location>
        <begin position="148"/>
        <end position="170"/>
    </location>
</feature>
<proteinExistence type="predicted"/>
<feature type="transmembrane region" description="Helical" evidence="1">
    <location>
        <begin position="341"/>
        <end position="363"/>
    </location>
</feature>
<reference evidence="2" key="1">
    <citation type="submission" date="2024-03" db="EMBL/GenBank/DDBJ databases">
        <title>Human intestinal bacterial collection.</title>
        <authorList>
            <person name="Pauvert C."/>
            <person name="Hitch T.C.A."/>
            <person name="Clavel T."/>
        </authorList>
    </citation>
    <scope>NUCLEOTIDE SEQUENCE [LARGE SCALE GENOMIC DNA]</scope>
    <source>
        <strain evidence="2">CLA-AA-H89B</strain>
    </source>
</reference>
<feature type="transmembrane region" description="Helical" evidence="1">
    <location>
        <begin position="66"/>
        <end position="88"/>
    </location>
</feature>
<sequence length="394" mass="43154">MKKEEIIYVRILTVIGASALMALILIFGAGSGLFQRIANGINDNTLQLSNVDAAIYSLYFYKGLDVLYRILYAVTVFGLILTTAAMFFKLKGAGIYAVLSSASAVVTGAYIVLCSIFEGNTALRRMVVHFYLKDVQTVAPEHLLGLHWMAGVFLIVLGVFCLVIVKGTRLDKMKAYSSSSKAACYSVFIPVLMGSVIFEFLRELLISVLCQRGDTYTASAYACIRSYYFGGKWFFDDPYVLYLILAVLGIIVLSKIKLPLPEKLRSAWLVPGILTVIGVVRSIVYLFNAPPLFGYLTFDEKLCDVIESAYPLYMLVYILDMVFLMALVVMILQEQGSTKKILAVCGIATAVSIIGILICGFTAGLPAMYITAAAADVIGLIGLLYRGNIRGSHH</sequence>